<organism evidence="10 11">
    <name type="scientific">Protea cynaroides</name>
    <dbReference type="NCBI Taxonomy" id="273540"/>
    <lineage>
        <taxon>Eukaryota</taxon>
        <taxon>Viridiplantae</taxon>
        <taxon>Streptophyta</taxon>
        <taxon>Embryophyta</taxon>
        <taxon>Tracheophyta</taxon>
        <taxon>Spermatophyta</taxon>
        <taxon>Magnoliopsida</taxon>
        <taxon>Proteales</taxon>
        <taxon>Proteaceae</taxon>
        <taxon>Protea</taxon>
    </lineage>
</organism>
<evidence type="ECO:0000256" key="2">
    <source>
        <dbReference type="ARBA" id="ARBA00006454"/>
    </source>
</evidence>
<sequence length="620" mass="69729">MMYNSPLLSGCQMENAIINTLPEIADRNPMVIDGIPSHMLSDALVQSLILNSQSHFIAGYPSLPTLQGEEINDLRDEIPITINGGIIDSDASASRNLLLNRQGIRNASVSSLHPVNNSEFQEQFSGGASLSTTSLPNIFETTSTLHENNDRVTISAPTTLPLEDLRTFALNGYNTSDSSFTASGNVQYNRGHGDMEFMAPKDCSLPRQLDAKWDMEKFLDGEELTGKTPMTTTSEPYRFVGCLGSSTWISSDKFNCTADDSYTYRMPSKELSLSLATCQPSITTVPTIPDQHSEISCSGFTQHSLYENGLGMGLASEQTCSKSKEFSLSCGSYKLFHLSHILSGSKYLHVAQQILTEIASYSLEHPDEGRYSPGRIGTGANISFSSDFSDIRENSVDSDESQYPAGDVRSKVKFTLQRQENEAKKTQLQSLLELVDNRYNYCLDEIHTVTSAFHAATELDPQIHARFSLQTISVVYNNLRERITNQILAIEEGLSSGQNREGTSFKSSFIQKQWALQHLRRRDHQSWRPQRGLPEKSVSVLRAWMFHNFLHPYPKDSEKHLLAIRSGLTRSQVANWFINARVRLWKPMIEEMYSEMNKRKGRRIGDRNQLRIDDQRMQMN</sequence>
<dbReference type="Pfam" id="PF07526">
    <property type="entry name" value="POX"/>
    <property type="match status" value="1"/>
</dbReference>
<evidence type="ECO:0000256" key="6">
    <source>
        <dbReference type="ARBA" id="ARBA00023163"/>
    </source>
</evidence>
<keyword evidence="11" id="KW-1185">Reference proteome</keyword>
<dbReference type="Gene3D" id="1.10.10.60">
    <property type="entry name" value="Homeodomain-like"/>
    <property type="match status" value="1"/>
</dbReference>
<dbReference type="InterPro" id="IPR050224">
    <property type="entry name" value="TALE_homeobox"/>
</dbReference>
<keyword evidence="4 8" id="KW-0238">DNA-binding</keyword>
<dbReference type="GO" id="GO:0003677">
    <property type="term" value="F:DNA binding"/>
    <property type="evidence" value="ECO:0007669"/>
    <property type="project" value="UniProtKB-UniRule"/>
</dbReference>
<evidence type="ECO:0000256" key="3">
    <source>
        <dbReference type="ARBA" id="ARBA00023015"/>
    </source>
</evidence>
<dbReference type="PROSITE" id="PS50071">
    <property type="entry name" value="HOMEOBOX_2"/>
    <property type="match status" value="1"/>
</dbReference>
<dbReference type="Pfam" id="PF05920">
    <property type="entry name" value="Homeobox_KN"/>
    <property type="match status" value="1"/>
</dbReference>
<keyword evidence="3" id="KW-0805">Transcription regulation</keyword>
<dbReference type="InterPro" id="IPR009057">
    <property type="entry name" value="Homeodomain-like_sf"/>
</dbReference>
<dbReference type="GO" id="GO:0005634">
    <property type="term" value="C:nucleus"/>
    <property type="evidence" value="ECO:0007669"/>
    <property type="project" value="UniProtKB-SubCell"/>
</dbReference>
<dbReference type="InterPro" id="IPR001356">
    <property type="entry name" value="HD"/>
</dbReference>
<evidence type="ECO:0000313" key="10">
    <source>
        <dbReference type="EMBL" id="KAJ4951007.1"/>
    </source>
</evidence>
<keyword evidence="6" id="KW-0804">Transcription</keyword>
<evidence type="ECO:0000313" key="11">
    <source>
        <dbReference type="Proteomes" id="UP001141806"/>
    </source>
</evidence>
<dbReference type="InterPro" id="IPR006563">
    <property type="entry name" value="POX_dom"/>
</dbReference>
<name>A0A9Q0GN85_9MAGN</name>
<comment type="subcellular location">
    <subcellularLocation>
        <location evidence="1 8">Nucleus</location>
    </subcellularLocation>
</comment>
<dbReference type="CDD" id="cd00086">
    <property type="entry name" value="homeodomain"/>
    <property type="match status" value="1"/>
</dbReference>
<dbReference type="GO" id="GO:0006355">
    <property type="term" value="P:regulation of DNA-templated transcription"/>
    <property type="evidence" value="ECO:0007669"/>
    <property type="project" value="InterPro"/>
</dbReference>
<evidence type="ECO:0000256" key="4">
    <source>
        <dbReference type="ARBA" id="ARBA00023125"/>
    </source>
</evidence>
<comment type="caution">
    <text evidence="10">The sequence shown here is derived from an EMBL/GenBank/DDBJ whole genome shotgun (WGS) entry which is preliminary data.</text>
</comment>
<dbReference type="PANTHER" id="PTHR11850">
    <property type="entry name" value="HOMEOBOX PROTEIN TRANSCRIPTION FACTORS"/>
    <property type="match status" value="1"/>
</dbReference>
<dbReference type="SMART" id="SM00389">
    <property type="entry name" value="HOX"/>
    <property type="match status" value="1"/>
</dbReference>
<dbReference type="AlphaFoldDB" id="A0A9Q0GN85"/>
<feature type="DNA-binding region" description="Homeobox" evidence="8">
    <location>
        <begin position="526"/>
        <end position="588"/>
    </location>
</feature>
<dbReference type="SUPFAM" id="SSF46689">
    <property type="entry name" value="Homeodomain-like"/>
    <property type="match status" value="1"/>
</dbReference>
<protein>
    <recommendedName>
        <fullName evidence="9">Homeobox domain-containing protein</fullName>
    </recommendedName>
</protein>
<proteinExistence type="inferred from homology"/>
<keyword evidence="5 8" id="KW-0371">Homeobox</keyword>
<evidence type="ECO:0000256" key="5">
    <source>
        <dbReference type="ARBA" id="ARBA00023155"/>
    </source>
</evidence>
<reference evidence="10" key="1">
    <citation type="journal article" date="2023" name="Plant J.">
        <title>The genome of the king protea, Protea cynaroides.</title>
        <authorList>
            <person name="Chang J."/>
            <person name="Duong T.A."/>
            <person name="Schoeman C."/>
            <person name="Ma X."/>
            <person name="Roodt D."/>
            <person name="Barker N."/>
            <person name="Li Z."/>
            <person name="Van de Peer Y."/>
            <person name="Mizrachi E."/>
        </authorList>
    </citation>
    <scope>NUCLEOTIDE SEQUENCE</scope>
    <source>
        <tissue evidence="10">Young leaves</tissue>
    </source>
</reference>
<gene>
    <name evidence="10" type="ORF">NE237_027839</name>
</gene>
<evidence type="ECO:0000256" key="1">
    <source>
        <dbReference type="ARBA" id="ARBA00004123"/>
    </source>
</evidence>
<dbReference type="EMBL" id="JAMYWD010000012">
    <property type="protein sequence ID" value="KAJ4951007.1"/>
    <property type="molecule type" value="Genomic_DNA"/>
</dbReference>
<dbReference type="Proteomes" id="UP001141806">
    <property type="component" value="Unassembled WGS sequence"/>
</dbReference>
<accession>A0A9Q0GN85</accession>
<evidence type="ECO:0000256" key="7">
    <source>
        <dbReference type="ARBA" id="ARBA00023242"/>
    </source>
</evidence>
<dbReference type="InterPro" id="IPR008422">
    <property type="entry name" value="KN_HD"/>
</dbReference>
<evidence type="ECO:0000256" key="8">
    <source>
        <dbReference type="PROSITE-ProRule" id="PRU00108"/>
    </source>
</evidence>
<evidence type="ECO:0000259" key="9">
    <source>
        <dbReference type="PROSITE" id="PS50071"/>
    </source>
</evidence>
<dbReference type="OrthoDB" id="10056939at2759"/>
<dbReference type="SMART" id="SM00574">
    <property type="entry name" value="POX"/>
    <property type="match status" value="1"/>
</dbReference>
<comment type="similarity">
    <text evidence="2">Belongs to the TALE/BELL homeobox family.</text>
</comment>
<keyword evidence="7 8" id="KW-0539">Nucleus</keyword>
<feature type="domain" description="Homeobox" evidence="9">
    <location>
        <begin position="524"/>
        <end position="587"/>
    </location>
</feature>